<sequence length="237" mass="27076">MSLSIILAESALELIPKELHDNPIIIRSARKRNKRPSEMLLDISLHYKAMKFLPLWYKRGRPDIIHISLLNILSSPLNYEGMVNVYIHTFSNIVIFIDPKTRIPKNYNRFVGLIEQLLTIGRVPPDSDKPLMWIKSSSISDLVKDIGCSDVILMHEEGEFLSPYRLGKLIAGKIFSNENICIVVGGFQRGDFSEETIKIATKRISIYRKSLPTWIVVDRVIGGVEEALGIYRKTHIF</sequence>
<dbReference type="HAMAP" id="MF_00554">
    <property type="entry name" value="NEP1"/>
    <property type="match status" value="1"/>
</dbReference>
<comment type="similarity">
    <text evidence="1 9">Belongs to the class IV-like SAM-binding methyltransferase superfamily. RNA methyltransferase NEP1 family.</text>
</comment>
<evidence type="ECO:0000256" key="3">
    <source>
        <dbReference type="ARBA" id="ARBA00022552"/>
    </source>
</evidence>
<dbReference type="GO" id="GO:0070475">
    <property type="term" value="P:rRNA base methylation"/>
    <property type="evidence" value="ECO:0007669"/>
    <property type="project" value="InterPro"/>
</dbReference>
<reference evidence="10 11" key="1">
    <citation type="journal article" date="2010" name="Stand. Genomic Sci.">
        <title>Complete genome sequence of Ignisphaera aggregans type strain (AQ1.S1).</title>
        <authorList>
            <person name="Goker M."/>
            <person name="Held B."/>
            <person name="Lapidus A."/>
            <person name="Nolan M."/>
            <person name="Spring S."/>
            <person name="Yasawong M."/>
            <person name="Lucas S."/>
            <person name="Glavina Del Rio T."/>
            <person name="Tice H."/>
            <person name="Cheng J.F."/>
            <person name="Goodwin L."/>
            <person name="Tapia R."/>
            <person name="Pitluck S."/>
            <person name="Liolios K."/>
            <person name="Ivanova N."/>
            <person name="Mavromatis K."/>
            <person name="Mikhailova N."/>
            <person name="Pati A."/>
            <person name="Chen A."/>
            <person name="Palaniappan K."/>
            <person name="Brambilla E."/>
            <person name="Land M."/>
            <person name="Hauser L."/>
            <person name="Chang Y.J."/>
            <person name="Jeffries C.D."/>
            <person name="Brettin T."/>
            <person name="Detter J.C."/>
            <person name="Han C."/>
            <person name="Rohde M."/>
            <person name="Sikorski J."/>
            <person name="Woyke T."/>
            <person name="Bristow J."/>
            <person name="Eisen J.A."/>
            <person name="Markowitz V."/>
            <person name="Hugenholtz P."/>
            <person name="Kyrpides N.C."/>
            <person name="Klenk H.P."/>
        </authorList>
    </citation>
    <scope>NUCLEOTIDE SEQUENCE [LARGE SCALE GENOMIC DNA]</scope>
    <source>
        <strain evidence="11">DSM 17230 / JCM 13409 / AQ1.S1</strain>
    </source>
</reference>
<keyword evidence="11" id="KW-1185">Reference proteome</keyword>
<dbReference type="GO" id="GO:0070037">
    <property type="term" value="F:rRNA (pseudouridine) methyltransferase activity"/>
    <property type="evidence" value="ECO:0007669"/>
    <property type="project" value="UniProtKB-UniRule"/>
</dbReference>
<dbReference type="GO" id="GO:0019843">
    <property type="term" value="F:rRNA binding"/>
    <property type="evidence" value="ECO:0007669"/>
    <property type="project" value="UniProtKB-UniRule"/>
</dbReference>
<comment type="subunit">
    <text evidence="9">Homodimer.</text>
</comment>
<feature type="binding site" evidence="9">
    <location>
        <position position="185"/>
    </location>
    <ligand>
        <name>S-adenosyl-L-methionine</name>
        <dbReference type="ChEBI" id="CHEBI:59789"/>
    </ligand>
</feature>
<keyword evidence="7 9" id="KW-0699">rRNA-binding</keyword>
<dbReference type="InterPro" id="IPR029026">
    <property type="entry name" value="tRNA_m1G_MTases_N"/>
</dbReference>
<name>E0SRN1_IGNAA</name>
<keyword evidence="5 9" id="KW-0808">Transferase</keyword>
<evidence type="ECO:0000256" key="8">
    <source>
        <dbReference type="ARBA" id="ARBA00022884"/>
    </source>
</evidence>
<dbReference type="InterPro" id="IPR029028">
    <property type="entry name" value="Alpha/beta_knot_MTases"/>
</dbReference>
<dbReference type="EMBL" id="CP002098">
    <property type="protein sequence ID" value="ADM27306.1"/>
    <property type="molecule type" value="Genomic_DNA"/>
</dbReference>
<dbReference type="KEGG" id="iag:Igag_0468"/>
<protein>
    <recommendedName>
        <fullName evidence="9">Ribosomal RNA small subunit methyltransferase Nep1</fullName>
        <ecNumber evidence="9">2.1.1.-</ecNumber>
    </recommendedName>
    <alternativeName>
        <fullName evidence="9">16S rRNA (pseudouridine-N1-)-methyltransferase Nep1</fullName>
    </alternativeName>
</protein>
<keyword evidence="6 9" id="KW-0949">S-adenosyl-L-methionine</keyword>
<feature type="site" description="Interaction with substrate rRNA" evidence="9">
    <location>
        <position position="109"/>
    </location>
</feature>
<comment type="function">
    <text evidence="9">Methyltransferase involved in ribosomal biogenesis. Specifically catalyzes the N1-methylation of the pseudouridine corresponding to position 914 in M.jannaschii 16S rRNA.</text>
</comment>
<dbReference type="EC" id="2.1.1.-" evidence="9"/>
<evidence type="ECO:0000256" key="4">
    <source>
        <dbReference type="ARBA" id="ARBA00022603"/>
    </source>
</evidence>
<dbReference type="HOGENOM" id="CLU_055846_1_3_2"/>
<dbReference type="PANTHER" id="PTHR12636:SF5">
    <property type="entry name" value="RIBOSOMAL RNA SMALL SUBUNIT METHYLTRANSFERASE NEP1"/>
    <property type="match status" value="1"/>
</dbReference>
<feature type="binding site" evidence="9">
    <location>
        <position position="190"/>
    </location>
    <ligand>
        <name>S-adenosyl-L-methionine</name>
        <dbReference type="ChEBI" id="CHEBI:59789"/>
    </ligand>
</feature>
<keyword evidence="4 9" id="KW-0489">Methyltransferase</keyword>
<feature type="binding site" evidence="9">
    <location>
        <begin position="206"/>
        <end position="211"/>
    </location>
    <ligand>
        <name>S-adenosyl-L-methionine</name>
        <dbReference type="ChEBI" id="CHEBI:59789"/>
    </ligand>
</feature>
<dbReference type="SUPFAM" id="SSF75217">
    <property type="entry name" value="alpha/beta knot"/>
    <property type="match status" value="1"/>
</dbReference>
<evidence type="ECO:0000256" key="2">
    <source>
        <dbReference type="ARBA" id="ARBA00022517"/>
    </source>
</evidence>
<feature type="site" description="Interaction with substrate rRNA" evidence="9">
    <location>
        <position position="102"/>
    </location>
</feature>
<dbReference type="STRING" id="583356.Igag_0468"/>
<evidence type="ECO:0000256" key="9">
    <source>
        <dbReference type="HAMAP-Rule" id="MF_00554"/>
    </source>
</evidence>
<evidence type="ECO:0000313" key="10">
    <source>
        <dbReference type="EMBL" id="ADM27306.1"/>
    </source>
</evidence>
<proteinExistence type="inferred from homology"/>
<dbReference type="CDD" id="cd18088">
    <property type="entry name" value="Nep1-like"/>
    <property type="match status" value="1"/>
</dbReference>
<dbReference type="InterPro" id="IPR023503">
    <property type="entry name" value="Ribosome_NEP1_arc"/>
</dbReference>
<organism evidence="10 11">
    <name type="scientific">Ignisphaera aggregans (strain DSM 17230 / JCM 13409 / AQ1.S1)</name>
    <dbReference type="NCBI Taxonomy" id="583356"/>
    <lineage>
        <taxon>Archaea</taxon>
        <taxon>Thermoproteota</taxon>
        <taxon>Thermoprotei</taxon>
        <taxon>Desulfurococcales</taxon>
        <taxon>Desulfurococcaceae</taxon>
        <taxon>Ignisphaera</taxon>
    </lineage>
</organism>
<evidence type="ECO:0000313" key="11">
    <source>
        <dbReference type="Proteomes" id="UP000001304"/>
    </source>
</evidence>
<feature type="site" description="Interaction with substrate rRNA" evidence="9">
    <location>
        <position position="105"/>
    </location>
</feature>
<dbReference type="Pfam" id="PF03587">
    <property type="entry name" value="EMG1"/>
    <property type="match status" value="1"/>
</dbReference>
<evidence type="ECO:0000256" key="1">
    <source>
        <dbReference type="ARBA" id="ARBA00008115"/>
    </source>
</evidence>
<dbReference type="InterPro" id="IPR005304">
    <property type="entry name" value="Rbsml_bgen_MeTrfase_EMG1/NEP1"/>
</dbReference>
<dbReference type="NCBIfam" id="NF003206">
    <property type="entry name" value="PRK04171.2-1"/>
    <property type="match status" value="1"/>
</dbReference>
<keyword evidence="8 9" id="KW-0694">RNA-binding</keyword>
<dbReference type="Gene3D" id="3.40.1280.10">
    <property type="match status" value="1"/>
</dbReference>
<dbReference type="AlphaFoldDB" id="E0SRN1"/>
<comment type="catalytic activity">
    <reaction evidence="9">
        <text>a pseudouridine in rRNA + S-adenosyl-L-methionine = an N(1)-methylpseudouridine in rRNA + S-adenosyl-L-homocysteine + H(+)</text>
        <dbReference type="Rhea" id="RHEA:46696"/>
        <dbReference type="Rhea" id="RHEA-COMP:11634"/>
        <dbReference type="Rhea" id="RHEA-COMP:13933"/>
        <dbReference type="ChEBI" id="CHEBI:15378"/>
        <dbReference type="ChEBI" id="CHEBI:57856"/>
        <dbReference type="ChEBI" id="CHEBI:59789"/>
        <dbReference type="ChEBI" id="CHEBI:65314"/>
        <dbReference type="ChEBI" id="CHEBI:74890"/>
    </reaction>
</comment>
<feature type="site" description="Stabilizes Arg-xx" evidence="9">
    <location>
        <position position="63"/>
    </location>
</feature>
<accession>E0SRN1</accession>
<evidence type="ECO:0000256" key="6">
    <source>
        <dbReference type="ARBA" id="ARBA00022691"/>
    </source>
</evidence>
<feature type="site" description="Interaction with substrate rRNA" evidence="9">
    <location>
        <position position="61"/>
    </location>
</feature>
<keyword evidence="3 9" id="KW-0698">rRNA processing</keyword>
<evidence type="ECO:0000256" key="7">
    <source>
        <dbReference type="ARBA" id="ARBA00022730"/>
    </source>
</evidence>
<dbReference type="Proteomes" id="UP000001304">
    <property type="component" value="Chromosome"/>
</dbReference>
<keyword evidence="2 9" id="KW-0690">Ribosome biogenesis</keyword>
<gene>
    <name evidence="9" type="primary">nep1</name>
    <name evidence="10" type="ordered locus">Igag_0468</name>
</gene>
<evidence type="ECO:0000256" key="5">
    <source>
        <dbReference type="ARBA" id="ARBA00022679"/>
    </source>
</evidence>
<dbReference type="PANTHER" id="PTHR12636">
    <property type="entry name" value="NEP1/MRA1"/>
    <property type="match status" value="1"/>
</dbReference>